<organism evidence="2 3">
    <name type="scientific">Nonomuraea glycinis</name>
    <dbReference type="NCBI Taxonomy" id="2047744"/>
    <lineage>
        <taxon>Bacteria</taxon>
        <taxon>Bacillati</taxon>
        <taxon>Actinomycetota</taxon>
        <taxon>Actinomycetes</taxon>
        <taxon>Streptosporangiales</taxon>
        <taxon>Streptosporangiaceae</taxon>
        <taxon>Nonomuraea</taxon>
    </lineage>
</organism>
<accession>A0A918E732</accession>
<dbReference type="AlphaFoldDB" id="A0A918E732"/>
<dbReference type="EMBL" id="BMNK01000011">
    <property type="protein sequence ID" value="GGP11948.1"/>
    <property type="molecule type" value="Genomic_DNA"/>
</dbReference>
<dbReference type="Proteomes" id="UP000660745">
    <property type="component" value="Unassembled WGS sequence"/>
</dbReference>
<reference evidence="2" key="2">
    <citation type="submission" date="2020-09" db="EMBL/GenBank/DDBJ databases">
        <authorList>
            <person name="Sun Q."/>
            <person name="Zhou Y."/>
        </authorList>
    </citation>
    <scope>NUCLEOTIDE SEQUENCE</scope>
    <source>
        <strain evidence="2">CGMCC 4.7430</strain>
    </source>
</reference>
<evidence type="ECO:0000313" key="2">
    <source>
        <dbReference type="EMBL" id="GGP11948.1"/>
    </source>
</evidence>
<feature type="compositionally biased region" description="Basic and acidic residues" evidence="1">
    <location>
        <begin position="11"/>
        <end position="26"/>
    </location>
</feature>
<evidence type="ECO:0000313" key="3">
    <source>
        <dbReference type="Proteomes" id="UP000660745"/>
    </source>
</evidence>
<proteinExistence type="predicted"/>
<comment type="caution">
    <text evidence="2">The sequence shown here is derived from an EMBL/GenBank/DDBJ whole genome shotgun (WGS) entry which is preliminary data.</text>
</comment>
<evidence type="ECO:0000256" key="1">
    <source>
        <dbReference type="SAM" id="MobiDB-lite"/>
    </source>
</evidence>
<gene>
    <name evidence="2" type="ORF">GCM10012278_57740</name>
</gene>
<name>A0A918E732_9ACTN</name>
<reference evidence="2" key="1">
    <citation type="journal article" date="2014" name="Int. J. Syst. Evol. Microbiol.">
        <title>Complete genome sequence of Corynebacterium casei LMG S-19264T (=DSM 44701T), isolated from a smear-ripened cheese.</title>
        <authorList>
            <consortium name="US DOE Joint Genome Institute (JGI-PGF)"/>
            <person name="Walter F."/>
            <person name="Albersmeier A."/>
            <person name="Kalinowski J."/>
            <person name="Ruckert C."/>
        </authorList>
    </citation>
    <scope>NUCLEOTIDE SEQUENCE</scope>
    <source>
        <strain evidence="2">CGMCC 4.7430</strain>
    </source>
</reference>
<keyword evidence="3" id="KW-1185">Reference proteome</keyword>
<feature type="region of interest" description="Disordered" evidence="1">
    <location>
        <begin position="1"/>
        <end position="26"/>
    </location>
</feature>
<sequence>MRRVGAQPDPVRPESRVTNIPRRDPGRFAAVGRAGLRDPRPGPIYFTESQVHAAAGRTEDTARAVESIVTDSTIIDYLVPVNARLLLAQCAVVNGDIDGGADMAAAVLQDLGVRRKRPQSRPSRVGHDGAAG</sequence>
<protein>
    <submittedName>
        <fullName evidence="2">Uncharacterized protein</fullName>
    </submittedName>
</protein>